<feature type="region of interest" description="Disordered" evidence="6">
    <location>
        <begin position="526"/>
        <end position="559"/>
    </location>
</feature>
<dbReference type="PRINTS" id="PR00304">
    <property type="entry name" value="TCOMPLEXTCP1"/>
</dbReference>
<dbReference type="NCBIfam" id="NF041082">
    <property type="entry name" value="thermosome_alpha"/>
    <property type="match status" value="1"/>
</dbReference>
<dbReference type="SUPFAM" id="SSF48592">
    <property type="entry name" value="GroEL equatorial domain-like"/>
    <property type="match status" value="1"/>
</dbReference>
<organism evidence="7 8">
    <name type="scientific">Halorientalis regularis</name>
    <dbReference type="NCBI Taxonomy" id="660518"/>
    <lineage>
        <taxon>Archaea</taxon>
        <taxon>Methanobacteriati</taxon>
        <taxon>Methanobacteriota</taxon>
        <taxon>Stenosarchaea group</taxon>
        <taxon>Halobacteria</taxon>
        <taxon>Halobacteriales</taxon>
        <taxon>Haloarculaceae</taxon>
        <taxon>Halorientalis</taxon>
    </lineage>
</organism>
<feature type="compositionally biased region" description="Gly residues" evidence="6">
    <location>
        <begin position="536"/>
        <end position="559"/>
    </location>
</feature>
<dbReference type="InterPro" id="IPR002194">
    <property type="entry name" value="Chaperonin_TCP-1_CS"/>
</dbReference>
<keyword evidence="8" id="KW-1185">Reference proteome</keyword>
<accession>A0A1G7QMB9</accession>
<evidence type="ECO:0000256" key="2">
    <source>
        <dbReference type="ARBA" id="ARBA00022741"/>
    </source>
</evidence>
<dbReference type="InterPro" id="IPR053374">
    <property type="entry name" value="TCP-1_chaperonin"/>
</dbReference>
<dbReference type="PROSITE" id="PS00751">
    <property type="entry name" value="TCP1_2"/>
    <property type="match status" value="1"/>
</dbReference>
<dbReference type="GO" id="GO:0140662">
    <property type="term" value="F:ATP-dependent protein folding chaperone"/>
    <property type="evidence" value="ECO:0007669"/>
    <property type="project" value="InterPro"/>
</dbReference>
<evidence type="ECO:0000256" key="3">
    <source>
        <dbReference type="ARBA" id="ARBA00022840"/>
    </source>
</evidence>
<evidence type="ECO:0000313" key="8">
    <source>
        <dbReference type="Proteomes" id="UP000199076"/>
    </source>
</evidence>
<evidence type="ECO:0000256" key="1">
    <source>
        <dbReference type="ARBA" id="ARBA00008020"/>
    </source>
</evidence>
<sequence>MSQQQRMQGQPMIIMGEDAQRMKDKDAQEHNIAAARAVAESVQSTLGPKGMDKMLVSSMGSVTVTNDGVTILQEMDIDNPTAEMIVEVAETQEDEAGDGTTTAVAIAGELLKQAQDLLDQDIHPTAMIKGFDIASKHAQAEIDDIAESVDPDDEETIRKVAETSMTGKGAELNKEHLSQLIYEAVQAVTVEAEDGSHVVDLEFLNIETQEGSSAANSELLEGAVIDKDPVHEDMPNDLEDASVMLLDQPVEIEEAEADASLSVDSPDQLQSFIEQEEEQLRAKVDQIVDSGADVVVCQKGIDDMAQHYLAKEGILALRRVKKTDMQFLAEVLGANIVSDLDGVEADDLGTGDFTRDDDELFYVEGEDSHGVTLLLRGSTEHVVDELERGISDALDVVAATVTDGRVLAGGGAIEVELARRVRDHADSVEGREQLAVEAFADALELVPRVLAENAGLDPIDTLVDLRAAHDDGDERAGLNVLTGDVEDTYETGVVEPAHAKEQALSSATEAANLVLKIDDIISAGDLSTEGDEEEGGPGGAPGGMGGGMGGMGGGMGGMM</sequence>
<dbReference type="InterPro" id="IPR002423">
    <property type="entry name" value="Cpn60/GroEL/TCP-1"/>
</dbReference>
<dbReference type="SUPFAM" id="SSF54849">
    <property type="entry name" value="GroEL-intermediate domain like"/>
    <property type="match status" value="1"/>
</dbReference>
<dbReference type="PANTHER" id="PTHR11353">
    <property type="entry name" value="CHAPERONIN"/>
    <property type="match status" value="1"/>
</dbReference>
<dbReference type="InterPro" id="IPR027413">
    <property type="entry name" value="GROEL-like_equatorial_sf"/>
</dbReference>
<dbReference type="InterPro" id="IPR027410">
    <property type="entry name" value="TCP-1-like_intermed_sf"/>
</dbReference>
<proteinExistence type="inferred from homology"/>
<keyword evidence="3 5" id="KW-0067">ATP-binding</keyword>
<dbReference type="InterPro" id="IPR017998">
    <property type="entry name" value="Chaperone_TCP-1"/>
</dbReference>
<dbReference type="FunFam" id="1.10.560.10:FF:000017">
    <property type="entry name" value="T-complex protein 1 subunit eta"/>
    <property type="match status" value="1"/>
</dbReference>
<dbReference type="InterPro" id="IPR012714">
    <property type="entry name" value="Thermosome_arc"/>
</dbReference>
<dbReference type="STRING" id="660518.SAMN05216218_11312"/>
<keyword evidence="2 5" id="KW-0547">Nucleotide-binding</keyword>
<dbReference type="EMBL" id="FNBK01000013">
    <property type="protein sequence ID" value="SDF99646.1"/>
    <property type="molecule type" value="Genomic_DNA"/>
</dbReference>
<dbReference type="Gene3D" id="1.10.560.10">
    <property type="entry name" value="GroEL-like equatorial domain"/>
    <property type="match status" value="1"/>
</dbReference>
<name>A0A1G7QMB9_9EURY</name>
<dbReference type="CDD" id="cd03343">
    <property type="entry name" value="cpn60"/>
    <property type="match status" value="1"/>
</dbReference>
<comment type="similarity">
    <text evidence="1 5">Belongs to the TCP-1 chaperonin family.</text>
</comment>
<gene>
    <name evidence="7" type="ORF">SAMN05216218_11312</name>
</gene>
<dbReference type="GO" id="GO:0005737">
    <property type="term" value="C:cytoplasm"/>
    <property type="evidence" value="ECO:0007669"/>
    <property type="project" value="UniProtKB-ARBA"/>
</dbReference>
<dbReference type="NCBIfam" id="TIGR02339">
    <property type="entry name" value="thermosome_arch"/>
    <property type="match status" value="1"/>
</dbReference>
<evidence type="ECO:0000256" key="5">
    <source>
        <dbReference type="RuleBase" id="RU004187"/>
    </source>
</evidence>
<dbReference type="Gene3D" id="3.30.260.10">
    <property type="entry name" value="TCP-1-like chaperonin intermediate domain"/>
    <property type="match status" value="1"/>
</dbReference>
<reference evidence="8" key="1">
    <citation type="submission" date="2016-10" db="EMBL/GenBank/DDBJ databases">
        <authorList>
            <person name="Varghese N."/>
            <person name="Submissions S."/>
        </authorList>
    </citation>
    <scope>NUCLEOTIDE SEQUENCE [LARGE SCALE GENOMIC DNA]</scope>
    <source>
        <strain evidence="8">IBRC-M 10760</strain>
    </source>
</reference>
<dbReference type="InterPro" id="IPR027409">
    <property type="entry name" value="GroEL-like_apical_dom_sf"/>
</dbReference>
<evidence type="ECO:0000313" key="7">
    <source>
        <dbReference type="EMBL" id="SDF99646.1"/>
    </source>
</evidence>
<keyword evidence="4 5" id="KW-0143">Chaperone</keyword>
<protein>
    <submittedName>
        <fullName evidence="7">Thermosome</fullName>
    </submittedName>
</protein>
<dbReference type="Gene3D" id="3.50.7.10">
    <property type="entry name" value="GroEL"/>
    <property type="match status" value="1"/>
</dbReference>
<evidence type="ECO:0000256" key="4">
    <source>
        <dbReference type="ARBA" id="ARBA00023186"/>
    </source>
</evidence>
<dbReference type="SUPFAM" id="SSF52029">
    <property type="entry name" value="GroEL apical domain-like"/>
    <property type="match status" value="1"/>
</dbReference>
<dbReference type="InterPro" id="IPR054827">
    <property type="entry name" value="thermosome_alpha"/>
</dbReference>
<dbReference type="NCBIfam" id="NF041083">
    <property type="entry name" value="thermosome_beta"/>
    <property type="match status" value="1"/>
</dbReference>
<dbReference type="GO" id="GO:0032991">
    <property type="term" value="C:protein-containing complex"/>
    <property type="evidence" value="ECO:0007669"/>
    <property type="project" value="UniProtKB-ARBA"/>
</dbReference>
<dbReference type="Pfam" id="PF00118">
    <property type="entry name" value="Cpn60_TCP1"/>
    <property type="match status" value="1"/>
</dbReference>
<dbReference type="PROSITE" id="PS00995">
    <property type="entry name" value="TCP1_3"/>
    <property type="match status" value="1"/>
</dbReference>
<dbReference type="GO" id="GO:0005524">
    <property type="term" value="F:ATP binding"/>
    <property type="evidence" value="ECO:0007669"/>
    <property type="project" value="UniProtKB-KW"/>
</dbReference>
<dbReference type="GO" id="GO:0051082">
    <property type="term" value="F:unfolded protein binding"/>
    <property type="evidence" value="ECO:0007669"/>
    <property type="project" value="InterPro"/>
</dbReference>
<dbReference type="AlphaFoldDB" id="A0A1G7QMB9"/>
<evidence type="ECO:0000256" key="6">
    <source>
        <dbReference type="SAM" id="MobiDB-lite"/>
    </source>
</evidence>
<dbReference type="GO" id="GO:0016887">
    <property type="term" value="F:ATP hydrolysis activity"/>
    <property type="evidence" value="ECO:0007669"/>
    <property type="project" value="InterPro"/>
</dbReference>
<dbReference type="Proteomes" id="UP000199076">
    <property type="component" value="Unassembled WGS sequence"/>
</dbReference>